<name>A0A5P2FZG4_9BACT</name>
<dbReference type="InterPro" id="IPR036514">
    <property type="entry name" value="SGNH_hydro_sf"/>
</dbReference>
<dbReference type="KEGG" id="arac:E0W69_008015"/>
<evidence type="ECO:0000313" key="3">
    <source>
        <dbReference type="EMBL" id="QES88605.1"/>
    </source>
</evidence>
<dbReference type="InterPro" id="IPR039329">
    <property type="entry name" value="SIAE"/>
</dbReference>
<dbReference type="InterPro" id="IPR005181">
    <property type="entry name" value="SASA"/>
</dbReference>
<gene>
    <name evidence="3" type="ORF">E0W69_008015</name>
</gene>
<dbReference type="SUPFAM" id="SSF52266">
    <property type="entry name" value="SGNH hydrolase"/>
    <property type="match status" value="1"/>
</dbReference>
<evidence type="ECO:0000259" key="2">
    <source>
        <dbReference type="Pfam" id="PF03629"/>
    </source>
</evidence>
<keyword evidence="4" id="KW-1185">Reference proteome</keyword>
<evidence type="ECO:0000313" key="4">
    <source>
        <dbReference type="Proteomes" id="UP000292424"/>
    </source>
</evidence>
<evidence type="ECO:0000256" key="1">
    <source>
        <dbReference type="ARBA" id="ARBA00022801"/>
    </source>
</evidence>
<feature type="domain" description="Sialate O-acetylesterase" evidence="2">
    <location>
        <begin position="104"/>
        <end position="365"/>
    </location>
</feature>
<dbReference type="Gene3D" id="3.40.50.1110">
    <property type="entry name" value="SGNH hydrolase"/>
    <property type="match status" value="1"/>
</dbReference>
<organism evidence="3 4">
    <name type="scientific">Rhizosphaericola mali</name>
    <dbReference type="NCBI Taxonomy" id="2545455"/>
    <lineage>
        <taxon>Bacteria</taxon>
        <taxon>Pseudomonadati</taxon>
        <taxon>Bacteroidota</taxon>
        <taxon>Chitinophagia</taxon>
        <taxon>Chitinophagales</taxon>
        <taxon>Chitinophagaceae</taxon>
        <taxon>Rhizosphaericola</taxon>
    </lineage>
</organism>
<dbReference type="EMBL" id="CP044016">
    <property type="protein sequence ID" value="QES88605.1"/>
    <property type="molecule type" value="Genomic_DNA"/>
</dbReference>
<dbReference type="GO" id="GO:0001681">
    <property type="term" value="F:sialate O-acetylesterase activity"/>
    <property type="evidence" value="ECO:0007669"/>
    <property type="project" value="InterPro"/>
</dbReference>
<protein>
    <submittedName>
        <fullName evidence="3">Sialate O-acetylesterase</fullName>
    </submittedName>
</protein>
<dbReference type="GO" id="GO:0005975">
    <property type="term" value="P:carbohydrate metabolic process"/>
    <property type="evidence" value="ECO:0007669"/>
    <property type="project" value="TreeGrafter"/>
</dbReference>
<dbReference type="PANTHER" id="PTHR22901">
    <property type="entry name" value="SIALATE O-ACETYLESTERASE"/>
    <property type="match status" value="1"/>
</dbReference>
<reference evidence="3 4" key="1">
    <citation type="submission" date="2019-09" db="EMBL/GenBank/DDBJ databases">
        <title>Complete genome sequence of Arachidicoccus sp. B3-10 isolated from apple orchard soil.</title>
        <authorList>
            <person name="Kim H.S."/>
            <person name="Han K.-I."/>
            <person name="Suh M.K."/>
            <person name="Lee K.C."/>
            <person name="Eom M.K."/>
            <person name="Kim J.-S."/>
            <person name="Kang S.W."/>
            <person name="Sin Y."/>
            <person name="Lee J.-S."/>
        </authorList>
    </citation>
    <scope>NUCLEOTIDE SEQUENCE [LARGE SCALE GENOMIC DNA]</scope>
    <source>
        <strain evidence="3 4">B3-10</strain>
    </source>
</reference>
<dbReference type="PANTHER" id="PTHR22901:SF0">
    <property type="entry name" value="SIALATE O-ACETYLESTERASE"/>
    <property type="match status" value="1"/>
</dbReference>
<sequence>MKIIATLAICLFAIQNLYAKIVLPKILGNNMVLQQGQNVPIWGWASPNEKITVSFKGQSKTTITNIKGEWRIELSSLKASYDSVELSIKSITETIVLHNILVGEVWLCSGQSNMEFAMRKISKLQPPPNSNWPVDELEEAHNSNIRIFLVERKKMEPDSSHSGWSNAEGTALRSFSAVGYFFAKELERKLKVPIGVISAAIPGSRIEPWMPKEAMSEQSFFKNHKEDSLGKIDGDPGKFYTTMIAPLVPFSLKGFLWYQGESNCFLNERIQYSYKMKSLIDYWRKEWGNKDLPFYYVQIAPYFYSKVKDRPYTVYSEAEFWEAQAAALKIPNTAMVSTLDLNNDPADLHPVNKWDVGKRLANATISKTYKKDNATSMGPLFTKMKKEGSCLVLDFEYVGKGLVEKNNSNAVKGFEIEDANHNWIVADAIIKNNKVYVSSDKVTNPVAVRYAWREDATPYLYNKDGLPALSFKSDNSLIKDFNVK</sequence>
<dbReference type="Proteomes" id="UP000292424">
    <property type="component" value="Chromosome"/>
</dbReference>
<accession>A0A5P2FZG4</accession>
<dbReference type="Pfam" id="PF03629">
    <property type="entry name" value="SASA"/>
    <property type="match status" value="1"/>
</dbReference>
<dbReference type="AlphaFoldDB" id="A0A5P2FZG4"/>
<dbReference type="RefSeq" id="WP_131329539.1">
    <property type="nucleotide sequence ID" value="NZ_CP044016.1"/>
</dbReference>
<dbReference type="OrthoDB" id="9816001at2"/>
<keyword evidence="1" id="KW-0378">Hydrolase</keyword>
<proteinExistence type="predicted"/>